<evidence type="ECO:0000313" key="2">
    <source>
        <dbReference type="Proteomes" id="UP001064048"/>
    </source>
</evidence>
<sequence length="260" mass="30623">MGLFSFIFKMRSVKMKMFVVITLILVIYLIVSYVLLEKWYTRSQKDQDRDSLEQKWNITLQYVVVHLDLKGSPPLLSYLQSILKQLKDHGTTALLMEYEDMFPFEGALVNLTARNCYKKDELKEFLTFAVQMGLEIIPLVQTFGHMEYALKLREFQHLREDPKYPDSICPSANESQELIREILRQVIQFHSTIAPLKHIHIGFDEVYQFRVCDLCFQKKTKFEKRAERVTRNEWANSEKRVFEHDGRLLAPLARAGRPPS</sequence>
<evidence type="ECO:0000313" key="1">
    <source>
        <dbReference type="EMBL" id="KAI8423127.1"/>
    </source>
</evidence>
<proteinExistence type="predicted"/>
<name>A0ACC0JGC1_CHOFU</name>
<gene>
    <name evidence="1" type="ORF">MSG28_014207</name>
</gene>
<dbReference type="EMBL" id="CM046125">
    <property type="protein sequence ID" value="KAI8423127.1"/>
    <property type="molecule type" value="Genomic_DNA"/>
</dbReference>
<keyword evidence="2" id="KW-1185">Reference proteome</keyword>
<protein>
    <submittedName>
        <fullName evidence="1">Uncharacterized protein</fullName>
    </submittedName>
</protein>
<comment type="caution">
    <text evidence="1">The sequence shown here is derived from an EMBL/GenBank/DDBJ whole genome shotgun (WGS) entry which is preliminary data.</text>
</comment>
<accession>A0ACC0JGC1</accession>
<dbReference type="Proteomes" id="UP001064048">
    <property type="component" value="Chromosome 25"/>
</dbReference>
<reference evidence="1 2" key="1">
    <citation type="journal article" date="2022" name="Genome Biol. Evol.">
        <title>The Spruce Budworm Genome: Reconstructing the Evolutionary History of Antifreeze Proteins.</title>
        <authorList>
            <person name="Beliveau C."/>
            <person name="Gagne P."/>
            <person name="Picq S."/>
            <person name="Vernygora O."/>
            <person name="Keeling C.I."/>
            <person name="Pinkney K."/>
            <person name="Doucet D."/>
            <person name="Wen F."/>
            <person name="Johnston J.S."/>
            <person name="Maaroufi H."/>
            <person name="Boyle B."/>
            <person name="Laroche J."/>
            <person name="Dewar K."/>
            <person name="Juretic N."/>
            <person name="Blackburn G."/>
            <person name="Nisole A."/>
            <person name="Brunet B."/>
            <person name="Brandao M."/>
            <person name="Lumley L."/>
            <person name="Duan J."/>
            <person name="Quan G."/>
            <person name="Lucarotti C.J."/>
            <person name="Roe A.D."/>
            <person name="Sperling F.A.H."/>
            <person name="Levesque R.C."/>
            <person name="Cusson M."/>
        </authorList>
    </citation>
    <scope>NUCLEOTIDE SEQUENCE [LARGE SCALE GENOMIC DNA]</scope>
    <source>
        <strain evidence="1">Glfc:IPQL:Cfum</strain>
    </source>
</reference>
<organism evidence="1 2">
    <name type="scientific">Choristoneura fumiferana</name>
    <name type="common">Spruce budworm moth</name>
    <name type="synonym">Archips fumiferana</name>
    <dbReference type="NCBI Taxonomy" id="7141"/>
    <lineage>
        <taxon>Eukaryota</taxon>
        <taxon>Metazoa</taxon>
        <taxon>Ecdysozoa</taxon>
        <taxon>Arthropoda</taxon>
        <taxon>Hexapoda</taxon>
        <taxon>Insecta</taxon>
        <taxon>Pterygota</taxon>
        <taxon>Neoptera</taxon>
        <taxon>Endopterygota</taxon>
        <taxon>Lepidoptera</taxon>
        <taxon>Glossata</taxon>
        <taxon>Ditrysia</taxon>
        <taxon>Tortricoidea</taxon>
        <taxon>Tortricidae</taxon>
        <taxon>Tortricinae</taxon>
        <taxon>Choristoneura</taxon>
    </lineage>
</organism>